<dbReference type="AlphaFoldDB" id="A0A2W5EFA0"/>
<reference evidence="1 2" key="1">
    <citation type="submission" date="2017-11" db="EMBL/GenBank/DDBJ databases">
        <title>Infants hospitalized years apart are colonized by the same room-sourced microbial strains.</title>
        <authorList>
            <person name="Brooks B."/>
            <person name="Olm M.R."/>
            <person name="Firek B.A."/>
            <person name="Baker R."/>
            <person name="Thomas B.C."/>
            <person name="Morowitz M.J."/>
            <person name="Banfield J.F."/>
        </authorList>
    </citation>
    <scope>NUCLEOTIDE SEQUENCE [LARGE SCALE GENOMIC DNA]</scope>
    <source>
        <strain evidence="1">S2_009_000_R2_76</strain>
    </source>
</reference>
<dbReference type="Proteomes" id="UP000249645">
    <property type="component" value="Unassembled WGS sequence"/>
</dbReference>
<comment type="caution">
    <text evidence="1">The sequence shown here is derived from an EMBL/GenBank/DDBJ whole genome shotgun (WGS) entry which is preliminary data.</text>
</comment>
<evidence type="ECO:0008006" key="3">
    <source>
        <dbReference type="Google" id="ProtNLM"/>
    </source>
</evidence>
<accession>A0A2W5EFA0</accession>
<evidence type="ECO:0000313" key="2">
    <source>
        <dbReference type="Proteomes" id="UP000249645"/>
    </source>
</evidence>
<protein>
    <recommendedName>
        <fullName evidence="3">TonB-dependent receptor</fullName>
    </recommendedName>
</protein>
<sequence length="626" mass="71598">YYDSSHYYKMDSSINDFNKISPLPFTYTDLGNMGTPARSLLFSPRMTTGWDAGFHAMDVFRYTLEGTRYFTSTRPYTSLAYEMGANSEQWIDVLHTQNRNSRVNFAVEFRLTNSPGAYRSQNSNNSNVRFNVASQSKNKRYSYNLIFVNNSLNASANGGVVSDSSLISNGLSGLNGIATRLGGTGASSRSPFNTTISTGNKFSDRNIYFRHSYDFGQQDSIVGDSTTTMLFYPRLRLEHLFQLSSYNYQYIDANPVAADYLDYYGYLATNDTVKFQDKWTELNNMFAVYFYPDKKNQWQYLKLDGGLQALTGNFGNGFKRNFNNIYVGAEYRNRTKNQKWELEALGKLYATGTYAGDYSMFVSLKRNVANLGSLEVGGQNVNRTTSFIYGTTANSGNLSFNNTSDTGSYTAQSNFPVIKNGSDWGKENITKLFGRLYIPKLQLTLIGNYFFYTNYTYFSDFFTANQSSGAFNVLQVGAEKETSLSKHFKWYFEAYVQTKAGNAPVNMPTIIMRHRIGYEANFFKNLFLATGIEARYFSSYKADNYSPFTGQFFYQNEYTVNNRPDVSYYLNFRITRFRFFGQVSNLNTMNYSKANGFGFNKYNFYGPHYPGAGTWIRFGFKWMFIN</sequence>
<dbReference type="Pfam" id="PF14121">
    <property type="entry name" value="Porin_10"/>
    <property type="match status" value="1"/>
</dbReference>
<name>A0A2W5EFA0_9SPHI</name>
<proteinExistence type="predicted"/>
<evidence type="ECO:0000313" key="1">
    <source>
        <dbReference type="EMBL" id="PZP41738.1"/>
    </source>
</evidence>
<dbReference type="InterPro" id="IPR025631">
    <property type="entry name" value="Porin_10"/>
</dbReference>
<dbReference type="EMBL" id="QFOI01000491">
    <property type="protein sequence ID" value="PZP41738.1"/>
    <property type="molecule type" value="Genomic_DNA"/>
</dbReference>
<feature type="non-terminal residue" evidence="1">
    <location>
        <position position="1"/>
    </location>
</feature>
<gene>
    <name evidence="1" type="ORF">DI598_17875</name>
</gene>
<organism evidence="1 2">
    <name type="scientific">Pseudopedobacter saltans</name>
    <dbReference type="NCBI Taxonomy" id="151895"/>
    <lineage>
        <taxon>Bacteria</taxon>
        <taxon>Pseudomonadati</taxon>
        <taxon>Bacteroidota</taxon>
        <taxon>Sphingobacteriia</taxon>
        <taxon>Sphingobacteriales</taxon>
        <taxon>Sphingobacteriaceae</taxon>
        <taxon>Pseudopedobacter</taxon>
    </lineage>
</organism>